<dbReference type="GO" id="GO:0003755">
    <property type="term" value="F:peptidyl-prolyl cis-trans isomerase activity"/>
    <property type="evidence" value="ECO:0007669"/>
    <property type="project" value="UniProtKB-KW"/>
</dbReference>
<dbReference type="AlphaFoldDB" id="A0A6J6V195"/>
<keyword evidence="6" id="KW-0413">Isomerase</keyword>
<dbReference type="InterPro" id="IPR046357">
    <property type="entry name" value="PPIase_dom_sf"/>
</dbReference>
<feature type="compositionally biased region" description="Basic and acidic residues" evidence="7">
    <location>
        <begin position="457"/>
        <end position="470"/>
    </location>
</feature>
<dbReference type="Pfam" id="PF05697">
    <property type="entry name" value="Trigger_N"/>
    <property type="match status" value="1"/>
</dbReference>
<evidence type="ECO:0000256" key="2">
    <source>
        <dbReference type="ARBA" id="ARBA00005464"/>
    </source>
</evidence>
<dbReference type="GO" id="GO:0043022">
    <property type="term" value="F:ribosome binding"/>
    <property type="evidence" value="ECO:0007669"/>
    <property type="project" value="TreeGrafter"/>
</dbReference>
<dbReference type="Gene3D" id="3.10.50.40">
    <property type="match status" value="1"/>
</dbReference>
<dbReference type="Pfam" id="PF05698">
    <property type="entry name" value="Trigger_C"/>
    <property type="match status" value="1"/>
</dbReference>
<dbReference type="EC" id="5.2.1.8" evidence="3"/>
<feature type="region of interest" description="Disordered" evidence="7">
    <location>
        <begin position="433"/>
        <end position="470"/>
    </location>
</feature>
<name>A0A6J6V195_9ZZZZ</name>
<evidence type="ECO:0000256" key="3">
    <source>
        <dbReference type="ARBA" id="ARBA00013194"/>
    </source>
</evidence>
<keyword evidence="4" id="KW-0697">Rotamase</keyword>
<evidence type="ECO:0000256" key="6">
    <source>
        <dbReference type="ARBA" id="ARBA00023235"/>
    </source>
</evidence>
<dbReference type="InterPro" id="IPR037041">
    <property type="entry name" value="Trigger_fac_C_sf"/>
</dbReference>
<dbReference type="GO" id="GO:0044183">
    <property type="term" value="F:protein folding chaperone"/>
    <property type="evidence" value="ECO:0007669"/>
    <property type="project" value="TreeGrafter"/>
</dbReference>
<protein>
    <recommendedName>
        <fullName evidence="3">peptidylprolyl isomerase</fullName>
        <ecNumber evidence="3">5.2.1.8</ecNumber>
    </recommendedName>
</protein>
<evidence type="ECO:0000313" key="10">
    <source>
        <dbReference type="EMBL" id="CAB4765880.1"/>
    </source>
</evidence>
<dbReference type="PANTHER" id="PTHR30560:SF3">
    <property type="entry name" value="TRIGGER FACTOR-LIKE PROTEIN TIG, CHLOROPLASTIC"/>
    <property type="match status" value="1"/>
</dbReference>
<gene>
    <name evidence="10" type="ORF">UFOPK2855_01005</name>
</gene>
<dbReference type="InterPro" id="IPR036611">
    <property type="entry name" value="Trigger_fac_ribosome-bd_sf"/>
</dbReference>
<evidence type="ECO:0000259" key="8">
    <source>
        <dbReference type="Pfam" id="PF05697"/>
    </source>
</evidence>
<evidence type="ECO:0000256" key="4">
    <source>
        <dbReference type="ARBA" id="ARBA00023110"/>
    </source>
</evidence>
<dbReference type="SUPFAM" id="SSF109998">
    <property type="entry name" value="Triger factor/SurA peptide-binding domain-like"/>
    <property type="match status" value="1"/>
</dbReference>
<dbReference type="Gene3D" id="1.10.3120.10">
    <property type="entry name" value="Trigger factor, C-terminal domain"/>
    <property type="match status" value="1"/>
</dbReference>
<proteinExistence type="inferred from homology"/>
<dbReference type="Gene3D" id="3.30.70.1050">
    <property type="entry name" value="Trigger factor ribosome-binding domain"/>
    <property type="match status" value="1"/>
</dbReference>
<accession>A0A6J6V195</accession>
<sequence length="470" mass="52303">MKTTIEALDGNIIKLSIEVDETEFERYLDGAFRKISTQIRIPGFRQGKAPRQLIEAQIGKEAARSQAIEDAIPASLALAVREHDLDIIATPEVSLTSGQEDGNVLFDATCEVRPVVNVAGYEGLRVELPALIASDEDIEEVVTHERKRHATLIDVDRPAKIDDQVTLDLVGSRDGSPLPGLNVDDWLYEVGKNWVAEDFDKNIIGSTTGQKLEFTSLPSGMTETADFVVTVKKIQEQVLPELNDEWVSEHLAEHESIDAWKSAVRSRIEESRLNQIRNTVVEKTTSALAELVEIEAPEAMVSSDLRGRVQNTLKQFESQGISMEQWLSITQQTAEQFVDALKEQSTLAVKVDIALRAVALAQKLDATEDDLEMQFERIAAQVKKKPAAIRKAYDKNDAIADLRAQISKSKAIDWLLHNSKFVDDKGNAIDTDTVLGDHNHDEIMTDESGELGSNDDAQEHDHDHNHDHKH</sequence>
<dbReference type="InterPro" id="IPR005215">
    <property type="entry name" value="Trig_fac"/>
</dbReference>
<dbReference type="InterPro" id="IPR008880">
    <property type="entry name" value="Trigger_fac_C"/>
</dbReference>
<dbReference type="GO" id="GO:0051083">
    <property type="term" value="P:'de novo' cotranslational protein folding"/>
    <property type="evidence" value="ECO:0007669"/>
    <property type="project" value="TreeGrafter"/>
</dbReference>
<keyword evidence="5" id="KW-0143">Chaperone</keyword>
<dbReference type="InterPro" id="IPR027304">
    <property type="entry name" value="Trigger_fact/SurA_dom_sf"/>
</dbReference>
<organism evidence="10">
    <name type="scientific">freshwater metagenome</name>
    <dbReference type="NCBI Taxonomy" id="449393"/>
    <lineage>
        <taxon>unclassified sequences</taxon>
        <taxon>metagenomes</taxon>
        <taxon>ecological metagenomes</taxon>
    </lineage>
</organism>
<comment type="similarity">
    <text evidence="2">Belongs to the FKBP-type PPIase family. Tig subfamily.</text>
</comment>
<dbReference type="GO" id="GO:0015031">
    <property type="term" value="P:protein transport"/>
    <property type="evidence" value="ECO:0007669"/>
    <property type="project" value="InterPro"/>
</dbReference>
<dbReference type="InterPro" id="IPR008881">
    <property type="entry name" value="Trigger_fac_ribosome-bd_bac"/>
</dbReference>
<dbReference type="PIRSF" id="PIRSF003095">
    <property type="entry name" value="Trigger_factor"/>
    <property type="match status" value="1"/>
</dbReference>
<dbReference type="GO" id="GO:0043335">
    <property type="term" value="P:protein unfolding"/>
    <property type="evidence" value="ECO:0007669"/>
    <property type="project" value="TreeGrafter"/>
</dbReference>
<comment type="catalytic activity">
    <reaction evidence="1">
        <text>[protein]-peptidylproline (omega=180) = [protein]-peptidylproline (omega=0)</text>
        <dbReference type="Rhea" id="RHEA:16237"/>
        <dbReference type="Rhea" id="RHEA-COMP:10747"/>
        <dbReference type="Rhea" id="RHEA-COMP:10748"/>
        <dbReference type="ChEBI" id="CHEBI:83833"/>
        <dbReference type="ChEBI" id="CHEBI:83834"/>
        <dbReference type="EC" id="5.2.1.8"/>
    </reaction>
</comment>
<evidence type="ECO:0000259" key="9">
    <source>
        <dbReference type="Pfam" id="PF05698"/>
    </source>
</evidence>
<dbReference type="SUPFAM" id="SSF54534">
    <property type="entry name" value="FKBP-like"/>
    <property type="match status" value="1"/>
</dbReference>
<dbReference type="HAMAP" id="MF_00303">
    <property type="entry name" value="Trigger_factor_Tig"/>
    <property type="match status" value="1"/>
</dbReference>
<dbReference type="NCBIfam" id="TIGR00115">
    <property type="entry name" value="tig"/>
    <property type="match status" value="1"/>
</dbReference>
<dbReference type="SUPFAM" id="SSF102735">
    <property type="entry name" value="Trigger factor ribosome-binding domain"/>
    <property type="match status" value="1"/>
</dbReference>
<feature type="domain" description="Trigger factor C-terminal" evidence="9">
    <location>
        <begin position="256"/>
        <end position="416"/>
    </location>
</feature>
<dbReference type="EMBL" id="CAEZZK010000209">
    <property type="protein sequence ID" value="CAB4765880.1"/>
    <property type="molecule type" value="Genomic_DNA"/>
</dbReference>
<evidence type="ECO:0000256" key="1">
    <source>
        <dbReference type="ARBA" id="ARBA00000971"/>
    </source>
</evidence>
<evidence type="ECO:0000256" key="5">
    <source>
        <dbReference type="ARBA" id="ARBA00023186"/>
    </source>
</evidence>
<feature type="domain" description="Trigger factor ribosome-binding bacterial" evidence="8">
    <location>
        <begin position="1"/>
        <end position="142"/>
    </location>
</feature>
<reference evidence="10" key="1">
    <citation type="submission" date="2020-05" db="EMBL/GenBank/DDBJ databases">
        <authorList>
            <person name="Chiriac C."/>
            <person name="Salcher M."/>
            <person name="Ghai R."/>
            <person name="Kavagutti S V."/>
        </authorList>
    </citation>
    <scope>NUCLEOTIDE SEQUENCE</scope>
</reference>
<evidence type="ECO:0000256" key="7">
    <source>
        <dbReference type="SAM" id="MobiDB-lite"/>
    </source>
</evidence>
<dbReference type="PANTHER" id="PTHR30560">
    <property type="entry name" value="TRIGGER FACTOR CHAPERONE AND PEPTIDYL-PROLYL CIS/TRANS ISOMERASE"/>
    <property type="match status" value="1"/>
</dbReference>